<feature type="transmembrane region" description="Helical" evidence="1">
    <location>
        <begin position="181"/>
        <end position="203"/>
    </location>
</feature>
<protein>
    <submittedName>
        <fullName evidence="2">Uncharacterized protein</fullName>
    </submittedName>
</protein>
<name>A0A818GPJ0_9BILA</name>
<accession>A0A818GPJ0</accession>
<proteinExistence type="predicted"/>
<organism evidence="2 3">
    <name type="scientific">Rotaria socialis</name>
    <dbReference type="NCBI Taxonomy" id="392032"/>
    <lineage>
        <taxon>Eukaryota</taxon>
        <taxon>Metazoa</taxon>
        <taxon>Spiralia</taxon>
        <taxon>Gnathifera</taxon>
        <taxon>Rotifera</taxon>
        <taxon>Eurotatoria</taxon>
        <taxon>Bdelloidea</taxon>
        <taxon>Philodinida</taxon>
        <taxon>Philodinidae</taxon>
        <taxon>Rotaria</taxon>
    </lineage>
</organism>
<reference evidence="2" key="1">
    <citation type="submission" date="2021-02" db="EMBL/GenBank/DDBJ databases">
        <authorList>
            <person name="Nowell W R."/>
        </authorList>
    </citation>
    <scope>NUCLEOTIDE SEQUENCE</scope>
</reference>
<feature type="transmembrane region" description="Helical" evidence="1">
    <location>
        <begin position="149"/>
        <end position="169"/>
    </location>
</feature>
<keyword evidence="1" id="KW-1133">Transmembrane helix</keyword>
<keyword evidence="1" id="KW-0812">Transmembrane</keyword>
<dbReference type="Proteomes" id="UP000663833">
    <property type="component" value="Unassembled WGS sequence"/>
</dbReference>
<feature type="transmembrane region" description="Helical" evidence="1">
    <location>
        <begin position="110"/>
        <end position="129"/>
    </location>
</feature>
<feature type="transmembrane region" description="Helical" evidence="1">
    <location>
        <begin position="35"/>
        <end position="51"/>
    </location>
</feature>
<evidence type="ECO:0000313" key="3">
    <source>
        <dbReference type="Proteomes" id="UP000663833"/>
    </source>
</evidence>
<dbReference type="AlphaFoldDB" id="A0A818GPJ0"/>
<gene>
    <name evidence="2" type="ORF">LUA448_LOCUS24932</name>
</gene>
<comment type="caution">
    <text evidence="2">The sequence shown here is derived from an EMBL/GenBank/DDBJ whole genome shotgun (WGS) entry which is preliminary data.</text>
</comment>
<sequence length="382" mass="44957">MRLHYLASHFNTPHSKNLLQQKNKLNLITNLFDKWYSVHCVILSICIWNYFELFITSRRNTTVDLMYFKYNKSLIEYENSYSMQSEWCFSSATFLNHTKSYAMVDKSVDVLYATCFLLMIVGILLYVASFKQQCIRQITDCRVLFRLRLTTLFMIVGSSISNQLISAFTCRPIEMLYDKRYTLIIGTQMLVLIASLHFAYGFGKTFGSLVDPYKFPKKSIDNGLWLASNLSAFINLRHLSLIDIKRSCFELMLNTSTPNTSLVILNVHYTEYYQAAYTFKGVPEGAYYKRIFRLFPLLRVCRLRFRRHIYNTLDTQIVLPLNKTFIPIETNHLHLQSLVLRECSPTFLSHLLEYYPQLEELSFDLSTPWLPDKHPLLYNYNK</sequence>
<evidence type="ECO:0000256" key="1">
    <source>
        <dbReference type="SAM" id="Phobius"/>
    </source>
</evidence>
<evidence type="ECO:0000313" key="2">
    <source>
        <dbReference type="EMBL" id="CAF3495203.1"/>
    </source>
</evidence>
<keyword evidence="1" id="KW-0472">Membrane</keyword>
<dbReference type="EMBL" id="CAJNYD010003292">
    <property type="protein sequence ID" value="CAF3495203.1"/>
    <property type="molecule type" value="Genomic_DNA"/>
</dbReference>